<reference evidence="2" key="1">
    <citation type="submission" date="2020-01" db="EMBL/GenBank/DDBJ databases">
        <authorList>
            <consortium name="DOE Joint Genome Institute"/>
            <person name="Haridas S."/>
            <person name="Albert R."/>
            <person name="Binder M."/>
            <person name="Bloem J."/>
            <person name="Labutti K."/>
            <person name="Salamov A."/>
            <person name="Andreopoulos B."/>
            <person name="Baker S.E."/>
            <person name="Barry K."/>
            <person name="Bills G."/>
            <person name="Bluhm B.H."/>
            <person name="Cannon C."/>
            <person name="Castanera R."/>
            <person name="Culley D.E."/>
            <person name="Daum C."/>
            <person name="Ezra D."/>
            <person name="Gonzalez J.B."/>
            <person name="Henrissat B."/>
            <person name="Kuo A."/>
            <person name="Liang C."/>
            <person name="Lipzen A."/>
            <person name="Lutzoni F."/>
            <person name="Magnuson J."/>
            <person name="Mondo S."/>
            <person name="Nolan M."/>
            <person name="Ohm R."/>
            <person name="Pangilinan J."/>
            <person name="Park H.-J."/>
            <person name="Ramirez L."/>
            <person name="Alfaro M."/>
            <person name="Sun H."/>
            <person name="Tritt A."/>
            <person name="Yoshinaga Y."/>
            <person name="Zwiers L.-H."/>
            <person name="Turgeon B.G."/>
            <person name="Goodwin S.B."/>
            <person name="Spatafora J.W."/>
            <person name="Crous P.W."/>
            <person name="Grigoriev I.V."/>
        </authorList>
    </citation>
    <scope>NUCLEOTIDE SEQUENCE</scope>
    <source>
        <strain evidence="2">CBS 342.82</strain>
    </source>
</reference>
<accession>A0A6J3MD87</accession>
<keyword evidence="1" id="KW-1185">Reference proteome</keyword>
<proteinExistence type="predicted"/>
<reference evidence="2" key="3">
    <citation type="submission" date="2025-08" db="UniProtKB">
        <authorList>
            <consortium name="RefSeq"/>
        </authorList>
    </citation>
    <scope>IDENTIFICATION</scope>
    <source>
        <strain evidence="2">CBS 342.82</strain>
    </source>
</reference>
<dbReference type="GeneID" id="54360718"/>
<evidence type="ECO:0000313" key="1">
    <source>
        <dbReference type="Proteomes" id="UP000504637"/>
    </source>
</evidence>
<evidence type="ECO:0000313" key="2">
    <source>
        <dbReference type="RefSeq" id="XP_033461843.1"/>
    </source>
</evidence>
<organism evidence="2">
    <name type="scientific">Dissoconium aciculare CBS 342.82</name>
    <dbReference type="NCBI Taxonomy" id="1314786"/>
    <lineage>
        <taxon>Eukaryota</taxon>
        <taxon>Fungi</taxon>
        <taxon>Dikarya</taxon>
        <taxon>Ascomycota</taxon>
        <taxon>Pezizomycotina</taxon>
        <taxon>Dothideomycetes</taxon>
        <taxon>Dothideomycetidae</taxon>
        <taxon>Mycosphaerellales</taxon>
        <taxon>Dissoconiaceae</taxon>
        <taxon>Dissoconium</taxon>
    </lineage>
</organism>
<dbReference type="Proteomes" id="UP000504637">
    <property type="component" value="Unplaced"/>
</dbReference>
<gene>
    <name evidence="2" type="ORF">K489DRAFT_368044</name>
</gene>
<dbReference type="AlphaFoldDB" id="A0A6J3MD87"/>
<protein>
    <submittedName>
        <fullName evidence="2">Uncharacterized protein</fullName>
    </submittedName>
</protein>
<reference evidence="2" key="2">
    <citation type="submission" date="2020-04" db="EMBL/GenBank/DDBJ databases">
        <authorList>
            <consortium name="NCBI Genome Project"/>
        </authorList>
    </citation>
    <scope>NUCLEOTIDE SEQUENCE</scope>
    <source>
        <strain evidence="2">CBS 342.82</strain>
    </source>
</reference>
<sequence length="184" mass="20038">MRPSGDSASQARGLRVHPLLLLKSLAPPPPIGAHLTFASLSCVSLKSDNRPISVHQASGHAILTNVYHPSSERDERLTNRSQTLPMLFCEVFTTNNVTPPGVACPTHAFVGKTQPPHRPSSYINGHFRRLGNAGRLNFHGVFNHVPHITIRLGTSEPQIIHHGDLTTRAIAPGSCFTWEGQPKT</sequence>
<dbReference type="RefSeq" id="XP_033461843.1">
    <property type="nucleotide sequence ID" value="XM_033602918.1"/>
</dbReference>
<name>A0A6J3MD87_9PEZI</name>